<organism evidence="3 4">
    <name type="scientific">Gigaspora rosea</name>
    <dbReference type="NCBI Taxonomy" id="44941"/>
    <lineage>
        <taxon>Eukaryota</taxon>
        <taxon>Fungi</taxon>
        <taxon>Fungi incertae sedis</taxon>
        <taxon>Mucoromycota</taxon>
        <taxon>Glomeromycotina</taxon>
        <taxon>Glomeromycetes</taxon>
        <taxon>Diversisporales</taxon>
        <taxon>Gigasporaceae</taxon>
        <taxon>Gigaspora</taxon>
    </lineage>
</organism>
<dbReference type="OrthoDB" id="372487at2759"/>
<evidence type="ECO:0000313" key="3">
    <source>
        <dbReference type="EMBL" id="RIB04863.1"/>
    </source>
</evidence>
<dbReference type="STRING" id="44941.A0A397UBY3"/>
<gene>
    <name evidence="3" type="ORF">C2G38_1987820</name>
</gene>
<evidence type="ECO:0000259" key="2">
    <source>
        <dbReference type="Pfam" id="PF03159"/>
    </source>
</evidence>
<keyword evidence="3" id="KW-0269">Exonuclease</keyword>
<name>A0A397UBY3_9GLOM</name>
<feature type="non-terminal residue" evidence="3">
    <location>
        <position position="1"/>
    </location>
</feature>
<protein>
    <submittedName>
        <fullName evidence="3">Putative 5-3 exonuclease</fullName>
    </submittedName>
</protein>
<dbReference type="InterPro" id="IPR004859">
    <property type="entry name" value="Xrn1_N"/>
</dbReference>
<dbReference type="CDD" id="cd18673">
    <property type="entry name" value="PIN_XRN1-2-like"/>
    <property type="match status" value="1"/>
</dbReference>
<dbReference type="GO" id="GO:0003723">
    <property type="term" value="F:RNA binding"/>
    <property type="evidence" value="ECO:0007669"/>
    <property type="project" value="TreeGrafter"/>
</dbReference>
<dbReference type="PANTHER" id="PTHR12341:SF7">
    <property type="entry name" value="5'-3' EXORIBONUCLEASE 1"/>
    <property type="match status" value="1"/>
</dbReference>
<comment type="caution">
    <text evidence="3">The sequence shown here is derived from an EMBL/GenBank/DDBJ whole genome shotgun (WGS) entry which is preliminary data.</text>
</comment>
<keyword evidence="3" id="KW-0540">Nuclease</keyword>
<dbReference type="AlphaFoldDB" id="A0A397UBY3"/>
<evidence type="ECO:0000313" key="4">
    <source>
        <dbReference type="Proteomes" id="UP000266673"/>
    </source>
</evidence>
<keyword evidence="3" id="KW-0378">Hydrolase</keyword>
<proteinExistence type="inferred from homology"/>
<reference evidence="3 4" key="1">
    <citation type="submission" date="2018-06" db="EMBL/GenBank/DDBJ databases">
        <title>Comparative genomics reveals the genomic features of Rhizophagus irregularis, R. cerebriforme, R. diaphanum and Gigaspora rosea, and their symbiotic lifestyle signature.</title>
        <authorList>
            <person name="Morin E."/>
            <person name="San Clemente H."/>
            <person name="Chen E.C.H."/>
            <person name="De La Providencia I."/>
            <person name="Hainaut M."/>
            <person name="Kuo A."/>
            <person name="Kohler A."/>
            <person name="Murat C."/>
            <person name="Tang N."/>
            <person name="Roy S."/>
            <person name="Loubradou J."/>
            <person name="Henrissat B."/>
            <person name="Grigoriev I.V."/>
            <person name="Corradi N."/>
            <person name="Roux C."/>
            <person name="Martin F.M."/>
        </authorList>
    </citation>
    <scope>NUCLEOTIDE SEQUENCE [LARGE SCALE GENOMIC DNA]</scope>
    <source>
        <strain evidence="3 4">DAOM 194757</strain>
    </source>
</reference>
<dbReference type="Pfam" id="PF03159">
    <property type="entry name" value="XRN_N"/>
    <property type="match status" value="2"/>
</dbReference>
<comment type="similarity">
    <text evidence="1">Belongs to the 5'-3' exonuclease family.</text>
</comment>
<keyword evidence="4" id="KW-1185">Reference proteome</keyword>
<sequence length="172" mass="19634">DNFYIEMNEIIHENLVTNVEAEIFSAICDYVNELVLMVKPKKLIFIAVDGVAPRAKMNEQRNRRFIKTSSGEFDSNSVTPGTKFMENLSTHFKEFIHNKIKNDEVWKSVKIIYSGHDVPGEGEHKIIKHICNSKSKSESDCIYGRDSDLILLGLMHFKPSLKILSSNEFLPG</sequence>
<dbReference type="GO" id="GO:0004534">
    <property type="term" value="F:5'-3' RNA exonuclease activity"/>
    <property type="evidence" value="ECO:0007669"/>
    <property type="project" value="TreeGrafter"/>
</dbReference>
<feature type="domain" description="Xrn1 N-terminal" evidence="2">
    <location>
        <begin position="1"/>
        <end position="68"/>
    </location>
</feature>
<dbReference type="GO" id="GO:0005634">
    <property type="term" value="C:nucleus"/>
    <property type="evidence" value="ECO:0007669"/>
    <property type="project" value="TreeGrafter"/>
</dbReference>
<accession>A0A397UBY3</accession>
<evidence type="ECO:0000256" key="1">
    <source>
        <dbReference type="ARBA" id="ARBA00038299"/>
    </source>
</evidence>
<dbReference type="Gene3D" id="3.40.50.12390">
    <property type="match status" value="2"/>
</dbReference>
<dbReference type="GO" id="GO:0000956">
    <property type="term" value="P:nuclear-transcribed mRNA catabolic process"/>
    <property type="evidence" value="ECO:0007669"/>
    <property type="project" value="TreeGrafter"/>
</dbReference>
<feature type="domain" description="Xrn1 N-terminal" evidence="2">
    <location>
        <begin position="69"/>
        <end position="165"/>
    </location>
</feature>
<dbReference type="EMBL" id="QKWP01002095">
    <property type="protein sequence ID" value="RIB04863.1"/>
    <property type="molecule type" value="Genomic_DNA"/>
</dbReference>
<dbReference type="PANTHER" id="PTHR12341">
    <property type="entry name" value="5'-&gt;3' EXORIBONUCLEASE"/>
    <property type="match status" value="1"/>
</dbReference>
<dbReference type="InterPro" id="IPR027073">
    <property type="entry name" value="5_3_exoribonuclease"/>
</dbReference>
<dbReference type="Proteomes" id="UP000266673">
    <property type="component" value="Unassembled WGS sequence"/>
</dbReference>